<proteinExistence type="predicted"/>
<feature type="compositionally biased region" description="Polar residues" evidence="6">
    <location>
        <begin position="42"/>
        <end position="55"/>
    </location>
</feature>
<evidence type="ECO:0000259" key="7">
    <source>
        <dbReference type="PROSITE" id="PS51821"/>
    </source>
</evidence>
<dbReference type="Proteomes" id="UP001295740">
    <property type="component" value="Unassembled WGS sequence"/>
</dbReference>
<dbReference type="InterPro" id="IPR021740">
    <property type="entry name" value="Velvet"/>
</dbReference>
<reference evidence="8" key="1">
    <citation type="submission" date="2023-10" db="EMBL/GenBank/DDBJ databases">
        <authorList>
            <person name="Hackl T."/>
        </authorList>
    </citation>
    <scope>NUCLEOTIDE SEQUENCE</scope>
</reference>
<evidence type="ECO:0000256" key="1">
    <source>
        <dbReference type="ARBA" id="ARBA00004123"/>
    </source>
</evidence>
<feature type="compositionally biased region" description="Low complexity" evidence="6">
    <location>
        <begin position="358"/>
        <end position="379"/>
    </location>
</feature>
<dbReference type="PANTHER" id="PTHR33572:SF18">
    <property type="entry name" value="SPORE DEVELOPMENT REGULATOR VOSA"/>
    <property type="match status" value="1"/>
</dbReference>
<evidence type="ECO:0000313" key="8">
    <source>
        <dbReference type="EMBL" id="CAJ2505603.1"/>
    </source>
</evidence>
<keyword evidence="9" id="KW-1185">Reference proteome</keyword>
<evidence type="ECO:0000256" key="6">
    <source>
        <dbReference type="SAM" id="MobiDB-lite"/>
    </source>
</evidence>
<keyword evidence="2" id="KW-0749">Sporulation</keyword>
<evidence type="ECO:0000256" key="3">
    <source>
        <dbReference type="ARBA" id="ARBA00023015"/>
    </source>
</evidence>
<dbReference type="GO" id="GO:0005634">
    <property type="term" value="C:nucleus"/>
    <property type="evidence" value="ECO:0007669"/>
    <property type="project" value="UniProtKB-SubCell"/>
</dbReference>
<organism evidence="8 9">
    <name type="scientific">Anthostomella pinea</name>
    <dbReference type="NCBI Taxonomy" id="933095"/>
    <lineage>
        <taxon>Eukaryota</taxon>
        <taxon>Fungi</taxon>
        <taxon>Dikarya</taxon>
        <taxon>Ascomycota</taxon>
        <taxon>Pezizomycotina</taxon>
        <taxon>Sordariomycetes</taxon>
        <taxon>Xylariomycetidae</taxon>
        <taxon>Xylariales</taxon>
        <taxon>Xylariaceae</taxon>
        <taxon>Anthostomella</taxon>
    </lineage>
</organism>
<evidence type="ECO:0000313" key="9">
    <source>
        <dbReference type="Proteomes" id="UP001295740"/>
    </source>
</evidence>
<feature type="region of interest" description="Disordered" evidence="6">
    <location>
        <begin position="1"/>
        <end position="55"/>
    </location>
</feature>
<feature type="domain" description="Velvet" evidence="7">
    <location>
        <begin position="49"/>
        <end position="247"/>
    </location>
</feature>
<feature type="compositionally biased region" description="Polar residues" evidence="6">
    <location>
        <begin position="388"/>
        <end position="397"/>
    </location>
</feature>
<feature type="compositionally biased region" description="Polar residues" evidence="6">
    <location>
        <begin position="324"/>
        <end position="343"/>
    </location>
</feature>
<comment type="subcellular location">
    <subcellularLocation>
        <location evidence="1">Nucleus</location>
    </subcellularLocation>
</comment>
<dbReference type="Pfam" id="PF11754">
    <property type="entry name" value="Velvet"/>
    <property type="match status" value="1"/>
</dbReference>
<feature type="region of interest" description="Disordered" evidence="6">
    <location>
        <begin position="317"/>
        <end position="449"/>
    </location>
</feature>
<dbReference type="AlphaFoldDB" id="A0AAI8VIJ0"/>
<dbReference type="InterPro" id="IPR037525">
    <property type="entry name" value="Velvet_dom"/>
</dbReference>
<keyword evidence="4" id="KW-0804">Transcription</keyword>
<dbReference type="Gene3D" id="2.60.40.3960">
    <property type="entry name" value="Velvet domain"/>
    <property type="match status" value="1"/>
</dbReference>
<dbReference type="PROSITE" id="PS51821">
    <property type="entry name" value="VELVET"/>
    <property type="match status" value="1"/>
</dbReference>
<accession>A0AAI8VIJ0</accession>
<feature type="compositionally biased region" description="Low complexity" evidence="6">
    <location>
        <begin position="30"/>
        <end position="41"/>
    </location>
</feature>
<protein>
    <submittedName>
        <fullName evidence="8">Uu.00g129970.m01.CDS01</fullName>
    </submittedName>
</protein>
<gene>
    <name evidence="8" type="ORF">KHLLAP_LOCUS6071</name>
</gene>
<dbReference type="PANTHER" id="PTHR33572">
    <property type="entry name" value="SPORE DEVELOPMENT REGULATOR VOSA"/>
    <property type="match status" value="1"/>
</dbReference>
<evidence type="ECO:0000256" key="5">
    <source>
        <dbReference type="ARBA" id="ARBA00023242"/>
    </source>
</evidence>
<keyword evidence="5" id="KW-0539">Nucleus</keyword>
<keyword evidence="3" id="KW-0805">Transcription regulation</keyword>
<comment type="caution">
    <text evidence="8">The sequence shown here is derived from an EMBL/GenBank/DDBJ whole genome shotgun (WGS) entry which is preliminary data.</text>
</comment>
<dbReference type="GO" id="GO:0030435">
    <property type="term" value="P:sporulation resulting in formation of a cellular spore"/>
    <property type="evidence" value="ECO:0007669"/>
    <property type="project" value="UniProtKB-KW"/>
</dbReference>
<name>A0AAI8VIJ0_9PEZI</name>
<dbReference type="InterPro" id="IPR038491">
    <property type="entry name" value="Velvet_dom_sf"/>
</dbReference>
<evidence type="ECO:0000256" key="4">
    <source>
        <dbReference type="ARBA" id="ARBA00023163"/>
    </source>
</evidence>
<sequence length="574" mass="62176">MAYGQPWGASAYMPTMNTGMPHLQGPPVHAQAQPQPQQQAQSRPNGSSGQRPGTYTLSIMQQPESAKAANGKDKGKYSYPPGGILIRWTNAHLRPSDRKPVDPPPILKLEVPANEDPDGVYRQSPYLMAVAFLEYAPSADRGDALPSANMMSGQMVSSLHRLKDPSNQEGAFFIFGDLTIRSEGHYVIRFELLQFEVGGDELGFVDHITSITSRPFQVHAGKAFPGMQESTFLTRSFSDQGVRLRLRKDSRQIVNRKRNQNVSHRLKLKGEETEVKRKGSQGMLLGQQLSNRQGGAQNGQVPQMTDESYENEQYDGPAYKRSRTTSGSANAVTPTVSEGSTESRPWAHFPSSAGQQYGSHGPLLPMSGGPSSSASMSAPVMPPPTGRLDTQFSSLHQGQGAYHSPAGERQSPMTQSPMHQSPMHHSPIQFGNASVHSTSPHPYVFGSSSNNANAHALGAPSMGQHQHSSMNAATLHNVSPRTHTQINGTTPTGTASPVGTNMYTTAPPTSDTPQPRHNHHNQYSHAAAYQNVQQSYDQSTLHEHGLHTPLTASMPSDSMSGPYDVYGAMVSKSD</sequence>
<evidence type="ECO:0000256" key="2">
    <source>
        <dbReference type="ARBA" id="ARBA00022969"/>
    </source>
</evidence>
<feature type="compositionally biased region" description="Polar residues" evidence="6">
    <location>
        <begin position="429"/>
        <end position="449"/>
    </location>
</feature>
<dbReference type="EMBL" id="CAUWAG010000007">
    <property type="protein sequence ID" value="CAJ2505603.1"/>
    <property type="molecule type" value="Genomic_DNA"/>
</dbReference>